<organism evidence="1 2">
    <name type="scientific">Curvularia kusanoi</name>
    <name type="common">Cochliobolus kusanoi</name>
    <dbReference type="NCBI Taxonomy" id="90978"/>
    <lineage>
        <taxon>Eukaryota</taxon>
        <taxon>Fungi</taxon>
        <taxon>Dikarya</taxon>
        <taxon>Ascomycota</taxon>
        <taxon>Pezizomycotina</taxon>
        <taxon>Dothideomycetes</taxon>
        <taxon>Pleosporomycetidae</taxon>
        <taxon>Pleosporales</taxon>
        <taxon>Pleosporineae</taxon>
        <taxon>Pleosporaceae</taxon>
        <taxon>Curvularia</taxon>
    </lineage>
</organism>
<sequence>MVPNIPDHYLWLGLGAFTFVLIQHVSTGLRTVKHLTTVNTPAPKPPGLPTPTSQEDAIKTTSLLTLATSHNTDIRTAATKLLCERFVAHDGARNKLLKDIGSDNPAVQRKAKHAFRLLRSHGVLGAHTDFRYGIGGLQPRVPWDEAEVWGGGGGGGRVREPLREILGHEGEEERDARRRRREAVVIHEGEGRIGEGDVWMRDREGVMSLDMEIGELVIDGVAH</sequence>
<dbReference type="OrthoDB" id="5385189at2759"/>
<dbReference type="EMBL" id="SWKU01000013">
    <property type="protein sequence ID" value="KAF3001364.1"/>
    <property type="molecule type" value="Genomic_DNA"/>
</dbReference>
<proteinExistence type="predicted"/>
<protein>
    <submittedName>
        <fullName evidence="1">Uncharacterized protein</fullName>
    </submittedName>
</protein>
<gene>
    <name evidence="1" type="ORF">E8E13_006428</name>
</gene>
<evidence type="ECO:0000313" key="1">
    <source>
        <dbReference type="EMBL" id="KAF3001364.1"/>
    </source>
</evidence>
<reference evidence="1" key="1">
    <citation type="submission" date="2019-04" db="EMBL/GenBank/DDBJ databases">
        <title>Sequencing of skin fungus with MAO and IRED activity.</title>
        <authorList>
            <person name="Marsaioli A.J."/>
            <person name="Bonatto J.M.C."/>
            <person name="Reis Junior O."/>
        </authorList>
    </citation>
    <scope>NUCLEOTIDE SEQUENCE</scope>
    <source>
        <strain evidence="1">30M1</strain>
    </source>
</reference>
<dbReference type="AlphaFoldDB" id="A0A9P4W618"/>
<accession>A0A9P4W618</accession>
<evidence type="ECO:0000313" key="2">
    <source>
        <dbReference type="Proteomes" id="UP000801428"/>
    </source>
</evidence>
<dbReference type="Proteomes" id="UP000801428">
    <property type="component" value="Unassembled WGS sequence"/>
</dbReference>
<name>A0A9P4W618_CURKU</name>
<comment type="caution">
    <text evidence="1">The sequence shown here is derived from an EMBL/GenBank/DDBJ whole genome shotgun (WGS) entry which is preliminary data.</text>
</comment>
<keyword evidence="2" id="KW-1185">Reference proteome</keyword>